<dbReference type="InterPro" id="IPR001763">
    <property type="entry name" value="Rhodanese-like_dom"/>
</dbReference>
<protein>
    <submittedName>
        <fullName evidence="2">Rhodanese-like domain-containing protein</fullName>
    </submittedName>
</protein>
<dbReference type="CDD" id="cd00158">
    <property type="entry name" value="RHOD"/>
    <property type="match status" value="1"/>
</dbReference>
<keyword evidence="3" id="KW-1185">Reference proteome</keyword>
<accession>A0ABS6TFB9</accession>
<evidence type="ECO:0000259" key="1">
    <source>
        <dbReference type="PROSITE" id="PS50206"/>
    </source>
</evidence>
<comment type="caution">
    <text evidence="2">The sequence shown here is derived from an EMBL/GenBank/DDBJ whole genome shotgun (WGS) entry which is preliminary data.</text>
</comment>
<dbReference type="Proteomes" id="UP000774130">
    <property type="component" value="Unassembled WGS sequence"/>
</dbReference>
<dbReference type="SMART" id="SM00450">
    <property type="entry name" value="RHOD"/>
    <property type="match status" value="1"/>
</dbReference>
<feature type="domain" description="Rhodanese" evidence="1">
    <location>
        <begin position="62"/>
        <end position="163"/>
    </location>
</feature>
<dbReference type="PROSITE" id="PS51257">
    <property type="entry name" value="PROKAR_LIPOPROTEIN"/>
    <property type="match status" value="1"/>
</dbReference>
<dbReference type="PROSITE" id="PS50206">
    <property type="entry name" value="RHODANESE_3"/>
    <property type="match status" value="1"/>
</dbReference>
<evidence type="ECO:0000313" key="3">
    <source>
        <dbReference type="Proteomes" id="UP000774130"/>
    </source>
</evidence>
<proteinExistence type="predicted"/>
<name>A0ABS6TFB9_9ENTE</name>
<evidence type="ECO:0000313" key="2">
    <source>
        <dbReference type="EMBL" id="MBV7391636.1"/>
    </source>
</evidence>
<sequence>MKKNLRVLLVGLLAVVGLVIFAGCGSNDGGTSGSSTADRAEADIDWQFISPADMKKVVEDEDAESYHVVDIQPEADFAKGHLPNSIELAAYPVDTKELEDIVTDSADQMSDDENPIYVMCPGGGAGAKRTISVLIDAGIDESRLYIIEDGAKGWPYKDDADIWVQS</sequence>
<reference evidence="2 3" key="1">
    <citation type="submission" date="2021-06" db="EMBL/GenBank/DDBJ databases">
        <title>Enterococcus alishanensis sp. nov., a novel lactic acid bacterium isolated from fresh coffee beans.</title>
        <authorList>
            <person name="Chen Y.-S."/>
        </authorList>
    </citation>
    <scope>NUCLEOTIDE SEQUENCE [LARGE SCALE GENOMIC DNA]</scope>
    <source>
        <strain evidence="2 3">ALS3</strain>
    </source>
</reference>
<gene>
    <name evidence="2" type="ORF">KUA55_13180</name>
</gene>
<dbReference type="Pfam" id="PF00581">
    <property type="entry name" value="Rhodanese"/>
    <property type="match status" value="1"/>
</dbReference>
<organism evidence="2 3">
    <name type="scientific">Enterococcus alishanensis</name>
    <dbReference type="NCBI Taxonomy" id="1303817"/>
    <lineage>
        <taxon>Bacteria</taxon>
        <taxon>Bacillati</taxon>
        <taxon>Bacillota</taxon>
        <taxon>Bacilli</taxon>
        <taxon>Lactobacillales</taxon>
        <taxon>Enterococcaceae</taxon>
        <taxon>Enterococcus</taxon>
    </lineage>
</organism>
<dbReference type="RefSeq" id="WP_218326845.1">
    <property type="nucleotide sequence ID" value="NZ_JAHUZB010000005.1"/>
</dbReference>
<dbReference type="EMBL" id="JAHUZB010000005">
    <property type="protein sequence ID" value="MBV7391636.1"/>
    <property type="molecule type" value="Genomic_DNA"/>
</dbReference>